<reference evidence="9 10" key="1">
    <citation type="submission" date="2023-12" db="EMBL/GenBank/DDBJ databases">
        <title>A high-quality genome assembly for Dillenia turbinata (Dilleniales).</title>
        <authorList>
            <person name="Chanderbali A."/>
        </authorList>
    </citation>
    <scope>NUCLEOTIDE SEQUENCE [LARGE SCALE GENOMIC DNA]</scope>
    <source>
        <strain evidence="9">LSX21</strain>
        <tissue evidence="9">Leaf</tissue>
    </source>
</reference>
<feature type="coiled-coil region" evidence="5">
    <location>
        <begin position="862"/>
        <end position="896"/>
    </location>
</feature>
<dbReference type="PANTHER" id="PTHR31448">
    <property type="entry name" value="MYOSIN-BINDING PROTEIN 2"/>
    <property type="match status" value="1"/>
</dbReference>
<feature type="region of interest" description="Disordered" evidence="6">
    <location>
        <begin position="684"/>
        <end position="708"/>
    </location>
</feature>
<dbReference type="GO" id="GO:0080115">
    <property type="term" value="F:myosin XI tail binding"/>
    <property type="evidence" value="ECO:0007669"/>
    <property type="project" value="UniProtKB-ARBA"/>
</dbReference>
<dbReference type="EMBL" id="JBAMMX010000027">
    <property type="protein sequence ID" value="KAK6913538.1"/>
    <property type="molecule type" value="Genomic_DNA"/>
</dbReference>
<evidence type="ECO:0000256" key="4">
    <source>
        <dbReference type="ARBA" id="ARBA00023136"/>
    </source>
</evidence>
<feature type="compositionally biased region" description="Basic and acidic residues" evidence="6">
    <location>
        <begin position="481"/>
        <end position="528"/>
    </location>
</feature>
<comment type="caution">
    <text evidence="9">The sequence shown here is derived from an EMBL/GenBank/DDBJ whole genome shotgun (WGS) entry which is preliminary data.</text>
</comment>
<dbReference type="InterPro" id="IPR039306">
    <property type="entry name" value="MYOB"/>
</dbReference>
<feature type="compositionally biased region" description="Polar residues" evidence="6">
    <location>
        <begin position="693"/>
        <end position="704"/>
    </location>
</feature>
<keyword evidence="2 7" id="KW-0812">Transmembrane</keyword>
<dbReference type="PANTHER" id="PTHR31448:SF34">
    <property type="entry name" value="MYOSIN-BINDING PROTEIN 3"/>
    <property type="match status" value="1"/>
</dbReference>
<accession>A0AAN8UAU7</accession>
<evidence type="ECO:0000259" key="8">
    <source>
        <dbReference type="PROSITE" id="PS51775"/>
    </source>
</evidence>
<evidence type="ECO:0000256" key="3">
    <source>
        <dbReference type="ARBA" id="ARBA00022989"/>
    </source>
</evidence>
<evidence type="ECO:0000256" key="1">
    <source>
        <dbReference type="ARBA" id="ARBA00004167"/>
    </source>
</evidence>
<keyword evidence="10" id="KW-1185">Reference proteome</keyword>
<name>A0AAN8UAU7_9MAGN</name>
<dbReference type="Proteomes" id="UP001370490">
    <property type="component" value="Unassembled WGS sequence"/>
</dbReference>
<feature type="coiled-coil region" evidence="5">
    <location>
        <begin position="575"/>
        <end position="680"/>
    </location>
</feature>
<evidence type="ECO:0000256" key="5">
    <source>
        <dbReference type="SAM" id="Coils"/>
    </source>
</evidence>
<sequence length="949" mass="107153">MAANKFATMLCRNTHRITVVLVYAVLEWILIILLLLNSLFSYLIEKFAIYFGLKPPCLWCSRVDHILEPGKSNIPYRHLTCETHATEISNLGYCQKHQKLAESLNMCEDCSSSQPHDYQRTVQFSQRIAFFPWESTEDDEKQLKCSCCNESLSSKVHPPCLLVKPSWGALDYAQKGNLIIQHIDEDENGGTPSDHVENDCKVAGKIQQDEAHKNMTIDEHQVLSDIDSCSFKDTSEENCSRSISNFRCTEVESNEDENTSSSTVAEQQTNGLSGNAMTCICFKEDESLEVINPHSDNYACHDIPRLIPVELIDASTIASNGLSDTLVEDMGKLGDQESHFETETQVESEATPPDKTLSISGKMGSQVKNESAEKTVCLAQNSADLREQVLTLEAGNISDDDGNVEVERIDETENAKRDLTVKECPEIAATEVARMNSTKSNDTEAVEGHETAGDLKEEFAGRGSEEFETTQAAETIMADSRSVKEESTQTPEKKNATAAKPDDKAAMLERKTFVEKKEPIKAEDEKFPDTPTSMESLHHLHKKLLLFEKKELGTEESLDGSVMSEMEGNDGFTTLERLKSVLKAEQKALHALYAELEEERNASAIAANQTMAMITRLQEEKAAMQMEALQYQRMMEEQSEYDQESLQLLNELMTKRDKEKQELEKELEIYRKRVLEYEAKEKTMRKKKEKSVRSGNSSASLCNTDDSDDLSIDLNQEAMEQASSLNDNSPADCVANLGEMELECVKHLNTLDESLVEFELERQSILDQLKALEEKLFNLGDDEEQIFADVRPIDDYMEDYSAEIDENIIRISEENSEDFNGKYFPGRKTIYSKAKRLLPSFDATGAENEERSSVDVQVEFESDGMQNAMLDLESKKQAIEEEVDHVYERLQALEADREFLKHCIGSLKKGDKGMDLLQEILQHLRDLRNVELRVKNMGDNSLVRSFVVD</sequence>
<comment type="subcellular location">
    <subcellularLocation>
        <location evidence="1">Membrane</location>
        <topology evidence="1">Single-pass membrane protein</topology>
    </subcellularLocation>
</comment>
<dbReference type="InterPro" id="IPR007656">
    <property type="entry name" value="GTD-bd"/>
</dbReference>
<keyword evidence="3 7" id="KW-1133">Transmembrane helix</keyword>
<feature type="region of interest" description="Disordered" evidence="6">
    <location>
        <begin position="461"/>
        <end position="535"/>
    </location>
</feature>
<dbReference type="GO" id="GO:0016020">
    <property type="term" value="C:membrane"/>
    <property type="evidence" value="ECO:0007669"/>
    <property type="project" value="UniProtKB-SubCell"/>
</dbReference>
<keyword evidence="4 7" id="KW-0472">Membrane</keyword>
<proteinExistence type="predicted"/>
<organism evidence="9 10">
    <name type="scientific">Dillenia turbinata</name>
    <dbReference type="NCBI Taxonomy" id="194707"/>
    <lineage>
        <taxon>Eukaryota</taxon>
        <taxon>Viridiplantae</taxon>
        <taxon>Streptophyta</taxon>
        <taxon>Embryophyta</taxon>
        <taxon>Tracheophyta</taxon>
        <taxon>Spermatophyta</taxon>
        <taxon>Magnoliopsida</taxon>
        <taxon>eudicotyledons</taxon>
        <taxon>Gunneridae</taxon>
        <taxon>Pentapetalae</taxon>
        <taxon>Dilleniales</taxon>
        <taxon>Dilleniaceae</taxon>
        <taxon>Dillenia</taxon>
    </lineage>
</organism>
<feature type="region of interest" description="Disordered" evidence="6">
    <location>
        <begin position="338"/>
        <end position="360"/>
    </location>
</feature>
<feature type="domain" description="GTD-binding" evidence="8">
    <location>
        <begin position="573"/>
        <end position="671"/>
    </location>
</feature>
<dbReference type="Pfam" id="PF04576">
    <property type="entry name" value="Zein-binding"/>
    <property type="match status" value="1"/>
</dbReference>
<evidence type="ECO:0000256" key="2">
    <source>
        <dbReference type="ARBA" id="ARBA00022692"/>
    </source>
</evidence>
<feature type="transmembrane region" description="Helical" evidence="7">
    <location>
        <begin position="20"/>
        <end position="44"/>
    </location>
</feature>
<keyword evidence="5" id="KW-0175">Coiled coil</keyword>
<evidence type="ECO:0000256" key="7">
    <source>
        <dbReference type="SAM" id="Phobius"/>
    </source>
</evidence>
<dbReference type="PROSITE" id="PS51775">
    <property type="entry name" value="GTD_BINDING"/>
    <property type="match status" value="1"/>
</dbReference>
<dbReference type="AlphaFoldDB" id="A0AAN8UAU7"/>
<gene>
    <name evidence="9" type="ORF">RJ641_023139</name>
</gene>
<evidence type="ECO:0000256" key="6">
    <source>
        <dbReference type="SAM" id="MobiDB-lite"/>
    </source>
</evidence>
<evidence type="ECO:0000313" key="10">
    <source>
        <dbReference type="Proteomes" id="UP001370490"/>
    </source>
</evidence>
<protein>
    <submittedName>
        <fullName evidence="9">GTD-binding domain</fullName>
    </submittedName>
</protein>
<evidence type="ECO:0000313" key="9">
    <source>
        <dbReference type="EMBL" id="KAK6913538.1"/>
    </source>
</evidence>